<dbReference type="PANTHER" id="PTHR37305">
    <property type="entry name" value="INTEGRAL MEMBRANE PROTEIN-RELATED"/>
    <property type="match status" value="1"/>
</dbReference>
<keyword evidence="1" id="KW-0812">Transmembrane</keyword>
<sequence length="276" mass="28771">MTTLTAPAAADASMPPGVKVTHARVAASEWAKFFSLRSSYLVLAATVLVMAGFGVLFSGVTANRFSSMSPAELAKYDPTATSLRGVFMAQLTIGVLGVLTVTGEYATGMIRSSVSAAPRRLPLVWAKLIVFGLVSGMVCTASAFGAFFLGQALLNAQHAGTTLAAPGVFRAVLGTGLYLTVVGLIGVALGWIVRHTAGAIATLFGVLLILPPLMSALPDSWGRHINPYLPTNAGQEVLTVHPEPGMLAPWNGFVVFCLYLVLAVAAGAISLRRRDV</sequence>
<dbReference type="PANTHER" id="PTHR37305:SF1">
    <property type="entry name" value="MEMBRANE PROTEIN"/>
    <property type="match status" value="1"/>
</dbReference>
<reference evidence="2" key="1">
    <citation type="submission" date="2023-03" db="EMBL/GenBank/DDBJ databases">
        <title>Amycolatopsis taiwanensis NBRC 103393.</title>
        <authorList>
            <person name="Ichikawa N."/>
            <person name="Sato H."/>
            <person name="Tonouchi N."/>
        </authorList>
    </citation>
    <scope>NUCLEOTIDE SEQUENCE</scope>
    <source>
        <strain evidence="2">NBRC 103393</strain>
    </source>
</reference>
<feature type="transmembrane region" description="Helical" evidence="1">
    <location>
        <begin position="40"/>
        <end position="62"/>
    </location>
</feature>
<protein>
    <submittedName>
        <fullName evidence="2">ABC transporter permease</fullName>
    </submittedName>
</protein>
<feature type="transmembrane region" description="Helical" evidence="1">
    <location>
        <begin position="199"/>
        <end position="217"/>
    </location>
</feature>
<accession>A0A9W6R3L0</accession>
<feature type="transmembrane region" description="Helical" evidence="1">
    <location>
        <begin position="250"/>
        <end position="271"/>
    </location>
</feature>
<dbReference type="Proteomes" id="UP001165136">
    <property type="component" value="Unassembled WGS sequence"/>
</dbReference>
<proteinExistence type="predicted"/>
<evidence type="ECO:0000256" key="1">
    <source>
        <dbReference type="SAM" id="Phobius"/>
    </source>
</evidence>
<name>A0A9W6R3L0_9PSEU</name>
<feature type="transmembrane region" description="Helical" evidence="1">
    <location>
        <begin position="168"/>
        <end position="192"/>
    </location>
</feature>
<feature type="transmembrane region" description="Helical" evidence="1">
    <location>
        <begin position="82"/>
        <end position="103"/>
    </location>
</feature>
<comment type="caution">
    <text evidence="2">The sequence shown here is derived from an EMBL/GenBank/DDBJ whole genome shotgun (WGS) entry which is preliminary data.</text>
</comment>
<organism evidence="2 3">
    <name type="scientific">Amycolatopsis taiwanensis</name>
    <dbReference type="NCBI Taxonomy" id="342230"/>
    <lineage>
        <taxon>Bacteria</taxon>
        <taxon>Bacillati</taxon>
        <taxon>Actinomycetota</taxon>
        <taxon>Actinomycetes</taxon>
        <taxon>Pseudonocardiales</taxon>
        <taxon>Pseudonocardiaceae</taxon>
        <taxon>Amycolatopsis</taxon>
    </lineage>
</organism>
<evidence type="ECO:0000313" key="2">
    <source>
        <dbReference type="EMBL" id="GLY68206.1"/>
    </source>
</evidence>
<keyword evidence="1" id="KW-0472">Membrane</keyword>
<dbReference type="AlphaFoldDB" id="A0A9W6R3L0"/>
<keyword evidence="3" id="KW-1185">Reference proteome</keyword>
<gene>
    <name evidence="2" type="ORF">Atai01_48250</name>
</gene>
<dbReference type="EMBL" id="BSTI01000011">
    <property type="protein sequence ID" value="GLY68206.1"/>
    <property type="molecule type" value="Genomic_DNA"/>
</dbReference>
<keyword evidence="1" id="KW-1133">Transmembrane helix</keyword>
<feature type="transmembrane region" description="Helical" evidence="1">
    <location>
        <begin position="124"/>
        <end position="148"/>
    </location>
</feature>
<dbReference type="RefSeq" id="WP_027942276.1">
    <property type="nucleotide sequence ID" value="NZ_BSTI01000011.1"/>
</dbReference>
<evidence type="ECO:0000313" key="3">
    <source>
        <dbReference type="Proteomes" id="UP001165136"/>
    </source>
</evidence>